<evidence type="ECO:0000313" key="2">
    <source>
        <dbReference type="EMBL" id="KAE8701310.1"/>
    </source>
</evidence>
<evidence type="ECO:0000313" key="3">
    <source>
        <dbReference type="Proteomes" id="UP000436088"/>
    </source>
</evidence>
<dbReference type="EMBL" id="VEPZ02001024">
    <property type="protein sequence ID" value="KAE8701310.1"/>
    <property type="molecule type" value="Genomic_DNA"/>
</dbReference>
<dbReference type="PANTHER" id="PTHR11439">
    <property type="entry name" value="GAG-POL-RELATED RETROTRANSPOSON"/>
    <property type="match status" value="1"/>
</dbReference>
<dbReference type="AlphaFoldDB" id="A0A6A3AA48"/>
<evidence type="ECO:0000259" key="1">
    <source>
        <dbReference type="Pfam" id="PF07727"/>
    </source>
</evidence>
<dbReference type="SUPFAM" id="SSF56672">
    <property type="entry name" value="DNA/RNA polymerases"/>
    <property type="match status" value="1"/>
</dbReference>
<dbReference type="PANTHER" id="PTHR11439:SF455">
    <property type="entry name" value="RLK (RECEPTOR-LIKE PROTEIN KINASE) 8, PUTATIVE-RELATED"/>
    <property type="match status" value="1"/>
</dbReference>
<gene>
    <name evidence="2" type="ORF">F3Y22_tig00110548pilonHSYRG00749</name>
</gene>
<feature type="domain" description="Reverse transcriptase Ty1/copia-type" evidence="1">
    <location>
        <begin position="197"/>
        <end position="254"/>
    </location>
</feature>
<sequence>MLLESTTEAGIKDCLRVYISRHVQFFEDYFPYASNSTLPSLDGVDYVTFDDPSDSFLPNNTSSSMTSAPRPTPTLCVPCADSSILSPPPEDSPQPSSSMIVLEVIPHVPSSSSQLPTTTHPMVTRAKNDFVKPRTIHSLRTLSAPTWFQVHLAVKEPRGFTSAVKHPEWLSAMDDEIDALKHNNTWRLVSRPTDHNVVGFPQKHGIDFNDTFSPVVSPVTVRIILSIAAMHGWSLHQFDVKNAFLHGFLTEERFSQFLLGLGFIASLADSSLFVYHGPHGVIYLLLYVDDMVITDWASCPVTRRSTIGYVVYFGQSLILWCSKKQTTVALSSVEAEYRALASVAVELSWTLQLLRELHITLPSPPRLLCDNQSAIFMASNPVTKSRSKHIDIDYHFVRELVARRVLSLGFVPSHLQLADVFTKGVPKLQFLLDCSKLCVFPISPTPTLRGILEENPLPLIVTKKLVDST</sequence>
<dbReference type="InterPro" id="IPR043502">
    <property type="entry name" value="DNA/RNA_pol_sf"/>
</dbReference>
<organism evidence="2 3">
    <name type="scientific">Hibiscus syriacus</name>
    <name type="common">Rose of Sharon</name>
    <dbReference type="NCBI Taxonomy" id="106335"/>
    <lineage>
        <taxon>Eukaryota</taxon>
        <taxon>Viridiplantae</taxon>
        <taxon>Streptophyta</taxon>
        <taxon>Embryophyta</taxon>
        <taxon>Tracheophyta</taxon>
        <taxon>Spermatophyta</taxon>
        <taxon>Magnoliopsida</taxon>
        <taxon>eudicotyledons</taxon>
        <taxon>Gunneridae</taxon>
        <taxon>Pentapetalae</taxon>
        <taxon>rosids</taxon>
        <taxon>malvids</taxon>
        <taxon>Malvales</taxon>
        <taxon>Malvaceae</taxon>
        <taxon>Malvoideae</taxon>
        <taxon>Hibiscus</taxon>
    </lineage>
</organism>
<dbReference type="GO" id="GO:0004386">
    <property type="term" value="F:helicase activity"/>
    <property type="evidence" value="ECO:0007669"/>
    <property type="project" value="UniProtKB-KW"/>
</dbReference>
<dbReference type="Proteomes" id="UP000436088">
    <property type="component" value="Unassembled WGS sequence"/>
</dbReference>
<reference evidence="2" key="1">
    <citation type="submission" date="2019-09" db="EMBL/GenBank/DDBJ databases">
        <title>Draft genome information of white flower Hibiscus syriacus.</title>
        <authorList>
            <person name="Kim Y.-M."/>
        </authorList>
    </citation>
    <scope>NUCLEOTIDE SEQUENCE [LARGE SCALE GENOMIC DNA]</scope>
    <source>
        <strain evidence="2">YM2019G1</strain>
    </source>
</reference>
<dbReference type="CDD" id="cd09272">
    <property type="entry name" value="RNase_HI_RT_Ty1"/>
    <property type="match status" value="1"/>
</dbReference>
<accession>A0A6A3AA48</accession>
<keyword evidence="3" id="KW-1185">Reference proteome</keyword>
<dbReference type="Pfam" id="PF07727">
    <property type="entry name" value="RVT_2"/>
    <property type="match status" value="1"/>
</dbReference>
<comment type="caution">
    <text evidence="2">The sequence shown here is derived from an EMBL/GenBank/DDBJ whole genome shotgun (WGS) entry which is preliminary data.</text>
</comment>
<name>A0A6A3AA48_HIBSY</name>
<proteinExistence type="predicted"/>
<dbReference type="InterPro" id="IPR013103">
    <property type="entry name" value="RVT_2"/>
</dbReference>
<protein>
    <submittedName>
        <fullName evidence="2">ATP-dependent DNA helicase PIF1-like</fullName>
    </submittedName>
</protein>